<evidence type="ECO:0008006" key="4">
    <source>
        <dbReference type="Google" id="ProtNLM"/>
    </source>
</evidence>
<feature type="transmembrane region" description="Helical" evidence="2">
    <location>
        <begin position="31"/>
        <end position="53"/>
    </location>
</feature>
<keyword evidence="1" id="KW-0813">Transport</keyword>
<dbReference type="Pfam" id="PF01554">
    <property type="entry name" value="MatE"/>
    <property type="match status" value="1"/>
</dbReference>
<evidence type="ECO:0000256" key="2">
    <source>
        <dbReference type="SAM" id="Phobius"/>
    </source>
</evidence>
<protein>
    <recommendedName>
        <fullName evidence="4">FMN/FAD exporter YeeO</fullName>
    </recommendedName>
</protein>
<feature type="transmembrane region" description="Helical" evidence="2">
    <location>
        <begin position="59"/>
        <end position="79"/>
    </location>
</feature>
<comment type="caution">
    <text evidence="3">The sequence shown here is derived from an EMBL/GenBank/DDBJ whole genome shotgun (WGS) entry which is preliminary data.</text>
</comment>
<dbReference type="EMBL" id="VSSQ01078050">
    <property type="protein sequence ID" value="MPN27967.1"/>
    <property type="molecule type" value="Genomic_DNA"/>
</dbReference>
<gene>
    <name evidence="3" type="ORF">SDC9_175401</name>
</gene>
<dbReference type="PANTHER" id="PTHR43298:SF2">
    <property type="entry name" value="FMN_FAD EXPORTER YEEO-RELATED"/>
    <property type="match status" value="1"/>
</dbReference>
<evidence type="ECO:0000256" key="1">
    <source>
        <dbReference type="ARBA" id="ARBA00022448"/>
    </source>
</evidence>
<dbReference type="InterPro" id="IPR002528">
    <property type="entry name" value="MATE_fam"/>
</dbReference>
<keyword evidence="2" id="KW-0472">Membrane</keyword>
<proteinExistence type="predicted"/>
<dbReference type="InterPro" id="IPR050222">
    <property type="entry name" value="MATE_MdtK"/>
</dbReference>
<dbReference type="AlphaFoldDB" id="A0A645GM52"/>
<sequence>MKIVAVMQPFQSSAFIIVGSLRGAGDTTFPMLSTGIGILGIRVVLAYVFINIFNLELMGAWIAVFLDQVFRWIMVYARFKTGKWKHVKIS</sequence>
<dbReference type="GO" id="GO:0005886">
    <property type="term" value="C:plasma membrane"/>
    <property type="evidence" value="ECO:0007669"/>
    <property type="project" value="TreeGrafter"/>
</dbReference>
<evidence type="ECO:0000313" key="3">
    <source>
        <dbReference type="EMBL" id="MPN27967.1"/>
    </source>
</evidence>
<reference evidence="3" key="1">
    <citation type="submission" date="2019-08" db="EMBL/GenBank/DDBJ databases">
        <authorList>
            <person name="Kucharzyk K."/>
            <person name="Murdoch R.W."/>
            <person name="Higgins S."/>
            <person name="Loffler F."/>
        </authorList>
    </citation>
    <scope>NUCLEOTIDE SEQUENCE</scope>
</reference>
<keyword evidence="2" id="KW-1133">Transmembrane helix</keyword>
<dbReference type="PANTHER" id="PTHR43298">
    <property type="entry name" value="MULTIDRUG RESISTANCE PROTEIN NORM-RELATED"/>
    <property type="match status" value="1"/>
</dbReference>
<name>A0A645GM52_9ZZZZ</name>
<accession>A0A645GM52</accession>
<dbReference type="GO" id="GO:0015297">
    <property type="term" value="F:antiporter activity"/>
    <property type="evidence" value="ECO:0007669"/>
    <property type="project" value="InterPro"/>
</dbReference>
<organism evidence="3">
    <name type="scientific">bioreactor metagenome</name>
    <dbReference type="NCBI Taxonomy" id="1076179"/>
    <lineage>
        <taxon>unclassified sequences</taxon>
        <taxon>metagenomes</taxon>
        <taxon>ecological metagenomes</taxon>
    </lineage>
</organism>
<dbReference type="GO" id="GO:0042910">
    <property type="term" value="F:xenobiotic transmembrane transporter activity"/>
    <property type="evidence" value="ECO:0007669"/>
    <property type="project" value="InterPro"/>
</dbReference>
<keyword evidence="2" id="KW-0812">Transmembrane</keyword>